<accession>A0A857D237</accession>
<organism evidence="1 2">
    <name type="scientific">Microcystis aeruginosa FD4</name>
    <dbReference type="NCBI Taxonomy" id="2686288"/>
    <lineage>
        <taxon>Bacteria</taxon>
        <taxon>Bacillati</taxon>
        <taxon>Cyanobacteriota</taxon>
        <taxon>Cyanophyceae</taxon>
        <taxon>Oscillatoriophycideae</taxon>
        <taxon>Chroococcales</taxon>
        <taxon>Microcystaceae</taxon>
        <taxon>Microcystis</taxon>
    </lineage>
</organism>
<dbReference type="RefSeq" id="WP_158199746.1">
    <property type="nucleotide sequence ID" value="NZ_CP046973.1"/>
</dbReference>
<proteinExistence type="predicted"/>
<dbReference type="AlphaFoldDB" id="A0A857D237"/>
<protein>
    <submittedName>
        <fullName evidence="1">Uncharacterized protein</fullName>
    </submittedName>
</protein>
<name>A0A857D237_MICAE</name>
<reference evidence="1 2" key="1">
    <citation type="submission" date="2019-12" db="EMBL/GenBank/DDBJ databases">
        <title>Complete genome sequence of Microcystis aeruginosa strain FD4.</title>
        <authorList>
            <person name="Urakawa H."/>
        </authorList>
    </citation>
    <scope>NUCLEOTIDE SEQUENCE [LARGE SCALE GENOMIC DNA]</scope>
    <source>
        <strain evidence="1 2">FD4</strain>
    </source>
</reference>
<evidence type="ECO:0000313" key="1">
    <source>
        <dbReference type="EMBL" id="QGZ89727.1"/>
    </source>
</evidence>
<dbReference type="Proteomes" id="UP000438345">
    <property type="component" value="Chromosome"/>
</dbReference>
<dbReference type="EMBL" id="CP046973">
    <property type="protein sequence ID" value="QGZ89727.1"/>
    <property type="molecule type" value="Genomic_DNA"/>
</dbReference>
<gene>
    <name evidence="1" type="ORF">GQR42_09290</name>
</gene>
<evidence type="ECO:0000313" key="2">
    <source>
        <dbReference type="Proteomes" id="UP000438345"/>
    </source>
</evidence>
<sequence>MNYELGNWGSGEVGKWGSGEVSGKIVKLRILRARLPLISHFCRRYIVILSLSFPKMSVL</sequence>